<reference evidence="1 2" key="1">
    <citation type="submission" date="2024-08" db="EMBL/GenBank/DDBJ databases">
        <title>Clostridium lapicellarii sp. nov., and Clostridium renhuaiense sp. nov., two species isolated from the mud in a fermentation cellar used for producing sauce-flavour Chinese liquors.</title>
        <authorList>
            <person name="Yang F."/>
            <person name="Wang H."/>
            <person name="Chen L.Q."/>
            <person name="Zhou N."/>
            <person name="Lu J.J."/>
            <person name="Pu X.X."/>
            <person name="Wan B."/>
            <person name="Wang L."/>
            <person name="Liu S.J."/>
        </authorList>
    </citation>
    <scope>NUCLEOTIDE SEQUENCE [LARGE SCALE GENOMIC DNA]</scope>
    <source>
        <strain evidence="1 2">MT-113</strain>
    </source>
</reference>
<organism evidence="1 2">
    <name type="scientific">Clostridium lapidicellarium</name>
    <dbReference type="NCBI Taxonomy" id="3240931"/>
    <lineage>
        <taxon>Bacteria</taxon>
        <taxon>Bacillati</taxon>
        <taxon>Bacillota</taxon>
        <taxon>Clostridia</taxon>
        <taxon>Eubacteriales</taxon>
        <taxon>Clostridiaceae</taxon>
        <taxon>Clostridium</taxon>
    </lineage>
</organism>
<proteinExistence type="predicted"/>
<evidence type="ECO:0000313" key="1">
    <source>
        <dbReference type="EMBL" id="MEY8764866.1"/>
    </source>
</evidence>
<comment type="caution">
    <text evidence="1">The sequence shown here is derived from an EMBL/GenBank/DDBJ whole genome shotgun (WGS) entry which is preliminary data.</text>
</comment>
<keyword evidence="2" id="KW-1185">Reference proteome</keyword>
<evidence type="ECO:0000313" key="2">
    <source>
        <dbReference type="Proteomes" id="UP001565220"/>
    </source>
</evidence>
<name>A0ABV4E142_9CLOT</name>
<gene>
    <name evidence="1" type="ORF">AB8S09_14685</name>
</gene>
<dbReference type="RefSeq" id="WP_294184794.1">
    <property type="nucleotide sequence ID" value="NZ_JBGFFE010000032.1"/>
</dbReference>
<sequence>MGNDSAELLEETDGQMLYKSGISTEGCGKNYSSQCGIYTEEAFRENTW</sequence>
<dbReference type="Proteomes" id="UP001565220">
    <property type="component" value="Unassembled WGS sequence"/>
</dbReference>
<accession>A0ABV4E142</accession>
<protein>
    <submittedName>
        <fullName evidence="1">Uncharacterized protein</fullName>
    </submittedName>
</protein>
<dbReference type="EMBL" id="JBGFFE010000032">
    <property type="protein sequence ID" value="MEY8764866.1"/>
    <property type="molecule type" value="Genomic_DNA"/>
</dbReference>